<gene>
    <name evidence="1" type="ORF">HPB50_027493</name>
</gene>
<proteinExistence type="predicted"/>
<dbReference type="Proteomes" id="UP000821845">
    <property type="component" value="Chromosome 10"/>
</dbReference>
<protein>
    <submittedName>
        <fullName evidence="1">Uncharacterized protein</fullName>
    </submittedName>
</protein>
<evidence type="ECO:0000313" key="2">
    <source>
        <dbReference type="Proteomes" id="UP000821845"/>
    </source>
</evidence>
<keyword evidence="2" id="KW-1185">Reference proteome</keyword>
<organism evidence="1 2">
    <name type="scientific">Hyalomma asiaticum</name>
    <name type="common">Tick</name>
    <dbReference type="NCBI Taxonomy" id="266040"/>
    <lineage>
        <taxon>Eukaryota</taxon>
        <taxon>Metazoa</taxon>
        <taxon>Ecdysozoa</taxon>
        <taxon>Arthropoda</taxon>
        <taxon>Chelicerata</taxon>
        <taxon>Arachnida</taxon>
        <taxon>Acari</taxon>
        <taxon>Parasitiformes</taxon>
        <taxon>Ixodida</taxon>
        <taxon>Ixodoidea</taxon>
        <taxon>Ixodidae</taxon>
        <taxon>Hyalomminae</taxon>
        <taxon>Hyalomma</taxon>
    </lineage>
</organism>
<accession>A0ACB7TA39</accession>
<name>A0ACB7TA39_HYAAI</name>
<comment type="caution">
    <text evidence="1">The sequence shown here is derived from an EMBL/GenBank/DDBJ whole genome shotgun (WGS) entry which is preliminary data.</text>
</comment>
<evidence type="ECO:0000313" key="1">
    <source>
        <dbReference type="EMBL" id="KAH6943810.1"/>
    </source>
</evidence>
<dbReference type="EMBL" id="CM023490">
    <property type="protein sequence ID" value="KAH6943810.1"/>
    <property type="molecule type" value="Genomic_DNA"/>
</dbReference>
<reference evidence="1" key="1">
    <citation type="submission" date="2020-05" db="EMBL/GenBank/DDBJ databases">
        <title>Large-scale comparative analyses of tick genomes elucidate their genetic diversity and vector capacities.</title>
        <authorList>
            <person name="Jia N."/>
            <person name="Wang J."/>
            <person name="Shi W."/>
            <person name="Du L."/>
            <person name="Sun Y."/>
            <person name="Zhan W."/>
            <person name="Jiang J."/>
            <person name="Wang Q."/>
            <person name="Zhang B."/>
            <person name="Ji P."/>
            <person name="Sakyi L.B."/>
            <person name="Cui X."/>
            <person name="Yuan T."/>
            <person name="Jiang B."/>
            <person name="Yang W."/>
            <person name="Lam T.T.-Y."/>
            <person name="Chang Q."/>
            <person name="Ding S."/>
            <person name="Wang X."/>
            <person name="Zhu J."/>
            <person name="Ruan X."/>
            <person name="Zhao L."/>
            <person name="Wei J."/>
            <person name="Que T."/>
            <person name="Du C."/>
            <person name="Cheng J."/>
            <person name="Dai P."/>
            <person name="Han X."/>
            <person name="Huang E."/>
            <person name="Gao Y."/>
            <person name="Liu J."/>
            <person name="Shao H."/>
            <person name="Ye R."/>
            <person name="Li L."/>
            <person name="Wei W."/>
            <person name="Wang X."/>
            <person name="Wang C."/>
            <person name="Yang T."/>
            <person name="Huo Q."/>
            <person name="Li W."/>
            <person name="Guo W."/>
            <person name="Chen H."/>
            <person name="Zhou L."/>
            <person name="Ni X."/>
            <person name="Tian J."/>
            <person name="Zhou Y."/>
            <person name="Sheng Y."/>
            <person name="Liu T."/>
            <person name="Pan Y."/>
            <person name="Xia L."/>
            <person name="Li J."/>
            <person name="Zhao F."/>
            <person name="Cao W."/>
        </authorList>
    </citation>
    <scope>NUCLEOTIDE SEQUENCE</scope>
    <source>
        <strain evidence="1">Hyas-2018</strain>
    </source>
</reference>
<sequence length="101" mass="11677">MNLQLTLAASSSSHQRQHCTRRRKPISWARRAILRWVEVFDDFVDDGQGPFPPDFRAAMYATPGPNRILSGTVVCVLGYGLRRRLFDTTRLKSWARRTIMQ</sequence>